<dbReference type="Gene3D" id="3.50.80.10">
    <property type="entry name" value="D-tyrosyl-tRNA(Tyr) deacylase"/>
    <property type="match status" value="1"/>
</dbReference>
<dbReference type="EMBL" id="CP139781">
    <property type="protein sequence ID" value="WRQ88558.1"/>
    <property type="molecule type" value="Genomic_DNA"/>
</dbReference>
<protein>
    <recommendedName>
        <fullName evidence="2">D-aminoacyl-tRNA deacylase</fullName>
        <shortName evidence="2">DTD</shortName>
        <ecNumber evidence="2">3.1.1.96</ecNumber>
    </recommendedName>
    <alternativeName>
        <fullName evidence="2">Gly-tRNA(Ala) deacylase</fullName>
        <ecNumber evidence="2">3.1.1.-</ecNumber>
    </alternativeName>
</protein>
<dbReference type="RefSeq" id="WP_221032991.1">
    <property type="nucleotide sequence ID" value="NZ_CP139781.1"/>
</dbReference>
<sequence>MRAVVQRVSHAAVTVGERTTGAIGQGVLILLGITHADTTDDGEWLAQKIAKLRIFPDEGGNMNRSLLDTGGDALVVSQFTLHARVRKGTRPSFNDAAPPAQAEPLYETFRAQLSAALGGRPVPGGEFGAMMQVALENDGPVTLIVDTKA</sequence>
<comment type="catalytic activity">
    <reaction evidence="2">
        <text>a D-aminoacyl-tRNA + H2O = a tRNA + a D-alpha-amino acid + H(+)</text>
        <dbReference type="Rhea" id="RHEA:13953"/>
        <dbReference type="Rhea" id="RHEA-COMP:10123"/>
        <dbReference type="Rhea" id="RHEA-COMP:10124"/>
        <dbReference type="ChEBI" id="CHEBI:15377"/>
        <dbReference type="ChEBI" id="CHEBI:15378"/>
        <dbReference type="ChEBI" id="CHEBI:59871"/>
        <dbReference type="ChEBI" id="CHEBI:78442"/>
        <dbReference type="ChEBI" id="CHEBI:79333"/>
        <dbReference type="EC" id="3.1.1.96"/>
    </reaction>
</comment>
<dbReference type="PANTHER" id="PTHR10472">
    <property type="entry name" value="D-TYROSYL-TRNA TYR DEACYLASE"/>
    <property type="match status" value="1"/>
</dbReference>
<dbReference type="InterPro" id="IPR003732">
    <property type="entry name" value="Daa-tRNA_deacyls_DTD"/>
</dbReference>
<dbReference type="EC" id="3.1.1.96" evidence="2"/>
<comment type="domain">
    <text evidence="2">A Gly-cisPro motif from one monomer fits into the active site of the other monomer to allow specific chiral rejection of L-amino acids.</text>
</comment>
<feature type="short sequence motif" description="Gly-cisPro motif, important for rejection of L-amino acids" evidence="2">
    <location>
        <begin position="139"/>
        <end position="140"/>
    </location>
</feature>
<keyword evidence="2" id="KW-0694">RNA-binding</keyword>
<keyword evidence="2" id="KW-0820">tRNA-binding</keyword>
<comment type="similarity">
    <text evidence="1 2">Belongs to the DTD family.</text>
</comment>
<dbReference type="PANTHER" id="PTHR10472:SF5">
    <property type="entry name" value="D-AMINOACYL-TRNA DEACYLASE 1"/>
    <property type="match status" value="1"/>
</dbReference>
<comment type="function">
    <text evidence="2">An aminoacyl-tRNA editing enzyme that deacylates mischarged D-aminoacyl-tRNAs. Also deacylates mischarged glycyl-tRNA(Ala), protecting cells against glycine mischarging by AlaRS. Acts via tRNA-based rather than protein-based catalysis; rejects L-amino acids rather than detecting D-amino acids in the active site. By recycling D-aminoacyl-tRNA to D-amino acids and free tRNA molecules, this enzyme counteracts the toxicity associated with the formation of D-aminoacyl-tRNA entities in vivo and helps enforce protein L-homochirality.</text>
</comment>
<reference evidence="3 4" key="1">
    <citation type="submission" date="2023-12" db="EMBL/GenBank/DDBJ databases">
        <title>Description of an unclassified Opitutus bacterium of Verrucomicrobiota.</title>
        <authorList>
            <person name="Zhang D.-F."/>
        </authorList>
    </citation>
    <scope>NUCLEOTIDE SEQUENCE [LARGE SCALE GENOMIC DNA]</scope>
    <source>
        <strain evidence="3 4">WL0086</strain>
    </source>
</reference>
<proteinExistence type="inferred from homology"/>
<comment type="catalytic activity">
    <reaction evidence="2">
        <text>glycyl-tRNA(Ala) + H2O = tRNA(Ala) + glycine + H(+)</text>
        <dbReference type="Rhea" id="RHEA:53744"/>
        <dbReference type="Rhea" id="RHEA-COMP:9657"/>
        <dbReference type="Rhea" id="RHEA-COMP:13640"/>
        <dbReference type="ChEBI" id="CHEBI:15377"/>
        <dbReference type="ChEBI" id="CHEBI:15378"/>
        <dbReference type="ChEBI" id="CHEBI:57305"/>
        <dbReference type="ChEBI" id="CHEBI:78442"/>
        <dbReference type="ChEBI" id="CHEBI:78522"/>
    </reaction>
</comment>
<keyword evidence="2" id="KW-0963">Cytoplasm</keyword>
<comment type="subcellular location">
    <subcellularLocation>
        <location evidence="2">Cytoplasm</location>
    </subcellularLocation>
</comment>
<dbReference type="HAMAP" id="MF_00518">
    <property type="entry name" value="Deacylase_Dtd"/>
    <property type="match status" value="1"/>
</dbReference>
<gene>
    <name evidence="2 3" type="primary">dtd</name>
    <name evidence="3" type="ORF">K1X11_004025</name>
</gene>
<comment type="subunit">
    <text evidence="2">Homodimer.</text>
</comment>
<evidence type="ECO:0000313" key="4">
    <source>
        <dbReference type="Proteomes" id="UP000738431"/>
    </source>
</evidence>
<evidence type="ECO:0000256" key="1">
    <source>
        <dbReference type="ARBA" id="ARBA00009673"/>
    </source>
</evidence>
<evidence type="ECO:0000313" key="3">
    <source>
        <dbReference type="EMBL" id="WRQ88558.1"/>
    </source>
</evidence>
<dbReference type="NCBIfam" id="TIGR00256">
    <property type="entry name" value="D-aminoacyl-tRNA deacylase"/>
    <property type="match status" value="1"/>
</dbReference>
<keyword evidence="4" id="KW-1185">Reference proteome</keyword>
<keyword evidence="2 3" id="KW-0378">Hydrolase</keyword>
<dbReference type="InterPro" id="IPR023509">
    <property type="entry name" value="DTD-like_sf"/>
</dbReference>
<dbReference type="CDD" id="cd00563">
    <property type="entry name" value="Dtyr_deacylase"/>
    <property type="match status" value="1"/>
</dbReference>
<dbReference type="GO" id="GO:0051499">
    <property type="term" value="F:D-aminoacyl-tRNA deacylase activity"/>
    <property type="evidence" value="ECO:0007669"/>
    <property type="project" value="UniProtKB-EC"/>
</dbReference>
<dbReference type="Proteomes" id="UP000738431">
    <property type="component" value="Chromosome"/>
</dbReference>
<dbReference type="EC" id="3.1.1.-" evidence="2"/>
<name>A0ABZ1CA51_9BACT</name>
<dbReference type="Pfam" id="PF02580">
    <property type="entry name" value="Tyr_Deacylase"/>
    <property type="match status" value="1"/>
</dbReference>
<evidence type="ECO:0000256" key="2">
    <source>
        <dbReference type="HAMAP-Rule" id="MF_00518"/>
    </source>
</evidence>
<organism evidence="3 4">
    <name type="scientific">Actomonas aquatica</name>
    <dbReference type="NCBI Taxonomy" id="2866162"/>
    <lineage>
        <taxon>Bacteria</taxon>
        <taxon>Pseudomonadati</taxon>
        <taxon>Verrucomicrobiota</taxon>
        <taxon>Opitutia</taxon>
        <taxon>Opitutales</taxon>
        <taxon>Opitutaceae</taxon>
        <taxon>Actomonas</taxon>
    </lineage>
</organism>
<accession>A0ABZ1CA51</accession>
<dbReference type="SUPFAM" id="SSF69500">
    <property type="entry name" value="DTD-like"/>
    <property type="match status" value="1"/>
</dbReference>